<dbReference type="OMA" id="RIMEETH"/>
<reference evidence="9 10" key="1">
    <citation type="journal article" date="2013" name="Curr. Biol.">
        <title>The Genome of the Foraminiferan Reticulomyxa filosa.</title>
        <authorList>
            <person name="Glockner G."/>
            <person name="Hulsmann N."/>
            <person name="Schleicher M."/>
            <person name="Noegel A.A."/>
            <person name="Eichinger L."/>
            <person name="Gallinger C."/>
            <person name="Pawlowski J."/>
            <person name="Sierra R."/>
            <person name="Euteneuer U."/>
            <person name="Pillet L."/>
            <person name="Moustafa A."/>
            <person name="Platzer M."/>
            <person name="Groth M."/>
            <person name="Szafranski K."/>
            <person name="Schliwa M."/>
        </authorList>
    </citation>
    <scope>NUCLEOTIDE SEQUENCE [LARGE SCALE GENOMIC DNA]</scope>
</reference>
<accession>X6PC98</accession>
<proteinExistence type="inferred from homology"/>
<feature type="compositionally biased region" description="Basic and acidic residues" evidence="8">
    <location>
        <begin position="14"/>
        <end position="30"/>
    </location>
</feature>
<evidence type="ECO:0000256" key="2">
    <source>
        <dbReference type="ARBA" id="ARBA00006190"/>
    </source>
</evidence>
<dbReference type="GO" id="GO:0006900">
    <property type="term" value="P:vesicle budding from membrane"/>
    <property type="evidence" value="ECO:0007669"/>
    <property type="project" value="TreeGrafter"/>
</dbReference>
<feature type="coiled-coil region" evidence="7">
    <location>
        <begin position="105"/>
        <end position="157"/>
    </location>
</feature>
<dbReference type="Proteomes" id="UP000023152">
    <property type="component" value="Unassembled WGS sequence"/>
</dbReference>
<comment type="caution">
    <text evidence="9">The sequence shown here is derived from an EMBL/GenBank/DDBJ whole genome shotgun (WGS) entry which is preliminary data.</text>
</comment>
<keyword evidence="5" id="KW-0653">Protein transport</keyword>
<sequence length="195" mass="22914">MGFLFGRSNATSSKDSKRRTDELTEKEKAELEVKRQRDRLIKYQKKVKKKKKEPGTLHFTIKAAKEEKKEKTMGCLYNEISAKWSIRSCCEEVVARETEICKQLLKEGKKDKAKLVLRKKKYQQQLLDKAQQQLLNIEQLINNIEFAQMQNEVFKAMREGTDLLQQINSEMSIEEVERLMDETQEAIEHQKVGLF</sequence>
<dbReference type="PANTHER" id="PTHR22761:SF5">
    <property type="entry name" value="CHARGED MULTIVESICULAR BODY PROTEIN 6"/>
    <property type="match status" value="1"/>
</dbReference>
<evidence type="ECO:0000256" key="1">
    <source>
        <dbReference type="ARBA" id="ARBA00004608"/>
    </source>
</evidence>
<dbReference type="GO" id="GO:0005771">
    <property type="term" value="C:multivesicular body"/>
    <property type="evidence" value="ECO:0007669"/>
    <property type="project" value="TreeGrafter"/>
</dbReference>
<dbReference type="Pfam" id="PF03357">
    <property type="entry name" value="Snf7"/>
    <property type="match status" value="1"/>
</dbReference>
<evidence type="ECO:0000313" key="9">
    <source>
        <dbReference type="EMBL" id="ETO35292.1"/>
    </source>
</evidence>
<dbReference type="PANTHER" id="PTHR22761">
    <property type="entry name" value="CHARGED MULTIVESICULAR BODY PROTEIN"/>
    <property type="match status" value="1"/>
</dbReference>
<evidence type="ECO:0000256" key="5">
    <source>
        <dbReference type="ARBA" id="ARBA00022927"/>
    </source>
</evidence>
<gene>
    <name evidence="9" type="ORF">RFI_01771</name>
</gene>
<feature type="region of interest" description="Disordered" evidence="8">
    <location>
        <begin position="1"/>
        <end position="30"/>
    </location>
</feature>
<dbReference type="InterPro" id="IPR005024">
    <property type="entry name" value="Snf7_fam"/>
</dbReference>
<dbReference type="OrthoDB" id="441172at2759"/>
<name>X6PC98_RETFI</name>
<feature type="non-terminal residue" evidence="9">
    <location>
        <position position="195"/>
    </location>
</feature>
<dbReference type="EMBL" id="ASPP01001764">
    <property type="protein sequence ID" value="ETO35292.1"/>
    <property type="molecule type" value="Genomic_DNA"/>
</dbReference>
<protein>
    <submittedName>
        <fullName evidence="9">Charged multivesicular body protein 6-A</fullName>
    </submittedName>
</protein>
<organism evidence="9 10">
    <name type="scientific">Reticulomyxa filosa</name>
    <dbReference type="NCBI Taxonomy" id="46433"/>
    <lineage>
        <taxon>Eukaryota</taxon>
        <taxon>Sar</taxon>
        <taxon>Rhizaria</taxon>
        <taxon>Retaria</taxon>
        <taxon>Foraminifera</taxon>
        <taxon>Monothalamids</taxon>
        <taxon>Reticulomyxidae</taxon>
        <taxon>Reticulomyxa</taxon>
    </lineage>
</organism>
<evidence type="ECO:0000256" key="7">
    <source>
        <dbReference type="SAM" id="Coils"/>
    </source>
</evidence>
<evidence type="ECO:0000313" key="10">
    <source>
        <dbReference type="Proteomes" id="UP000023152"/>
    </source>
</evidence>
<keyword evidence="4" id="KW-0967">Endosome</keyword>
<dbReference type="GO" id="GO:0015031">
    <property type="term" value="P:protein transport"/>
    <property type="evidence" value="ECO:0007669"/>
    <property type="project" value="UniProtKB-KW"/>
</dbReference>
<comment type="similarity">
    <text evidence="2">Belongs to the SNF7 family.</text>
</comment>
<evidence type="ECO:0000256" key="3">
    <source>
        <dbReference type="ARBA" id="ARBA00022448"/>
    </source>
</evidence>
<keyword evidence="3" id="KW-0813">Transport</keyword>
<dbReference type="GO" id="GO:0032511">
    <property type="term" value="P:late endosome to vacuole transport via multivesicular body sorting pathway"/>
    <property type="evidence" value="ECO:0007669"/>
    <property type="project" value="TreeGrafter"/>
</dbReference>
<keyword evidence="6" id="KW-0472">Membrane</keyword>
<evidence type="ECO:0000256" key="6">
    <source>
        <dbReference type="ARBA" id="ARBA00023136"/>
    </source>
</evidence>
<keyword evidence="7" id="KW-0175">Coiled coil</keyword>
<keyword evidence="10" id="KW-1185">Reference proteome</keyword>
<comment type="subcellular location">
    <subcellularLocation>
        <location evidence="1">Endosome membrane</location>
    </subcellularLocation>
</comment>
<dbReference type="AlphaFoldDB" id="X6PC98"/>
<evidence type="ECO:0000256" key="4">
    <source>
        <dbReference type="ARBA" id="ARBA00022753"/>
    </source>
</evidence>
<dbReference type="GO" id="GO:0000815">
    <property type="term" value="C:ESCRT III complex"/>
    <property type="evidence" value="ECO:0007669"/>
    <property type="project" value="TreeGrafter"/>
</dbReference>
<evidence type="ECO:0000256" key="8">
    <source>
        <dbReference type="SAM" id="MobiDB-lite"/>
    </source>
</evidence>
<dbReference type="Gene3D" id="6.10.140.1230">
    <property type="match status" value="1"/>
</dbReference>